<dbReference type="InterPro" id="IPR051663">
    <property type="entry name" value="CLec_Tetranectin-domain"/>
</dbReference>
<dbReference type="eggNOG" id="KOG4297">
    <property type="taxonomic scope" value="Eukaryota"/>
</dbReference>
<dbReference type="InterPro" id="IPR008160">
    <property type="entry name" value="Collagen"/>
</dbReference>
<dbReference type="PANTHER" id="PTHR22799:SF6">
    <property type="entry name" value="C-TYPE LECTIN DOMAIN FAMILY 4 MEMBER M-LIKE"/>
    <property type="match status" value="1"/>
</dbReference>
<feature type="transmembrane region" description="Helical" evidence="5">
    <location>
        <begin position="658"/>
        <end position="683"/>
    </location>
</feature>
<evidence type="ECO:0000256" key="2">
    <source>
        <dbReference type="ARBA" id="ARBA00022837"/>
    </source>
</evidence>
<dbReference type="GO" id="GO:0030246">
    <property type="term" value="F:carbohydrate binding"/>
    <property type="evidence" value="ECO:0007669"/>
    <property type="project" value="UniProtKB-KW"/>
</dbReference>
<dbReference type="Gene3D" id="3.10.100.10">
    <property type="entry name" value="Mannose-Binding Protein A, subunit A"/>
    <property type="match status" value="2"/>
</dbReference>
<dbReference type="PANTHER" id="PTHR22799">
    <property type="entry name" value="TETRANECTIN-RELATED"/>
    <property type="match status" value="1"/>
</dbReference>
<keyword evidence="1" id="KW-0430">Lectin</keyword>
<feature type="compositionally biased region" description="Low complexity" evidence="4">
    <location>
        <begin position="201"/>
        <end position="212"/>
    </location>
</feature>
<dbReference type="Pfam" id="PF00059">
    <property type="entry name" value="Lectin_C"/>
    <property type="match status" value="2"/>
</dbReference>
<feature type="compositionally biased region" description="Low complexity" evidence="4">
    <location>
        <begin position="425"/>
        <end position="434"/>
    </location>
</feature>
<dbReference type="SMART" id="SM00034">
    <property type="entry name" value="CLECT"/>
    <property type="match status" value="2"/>
</dbReference>
<dbReference type="SUPFAM" id="SSF56436">
    <property type="entry name" value="C-type lectin-like"/>
    <property type="match status" value="2"/>
</dbReference>
<name>C3YCD5_BRAFL</name>
<dbReference type="AlphaFoldDB" id="C3YCD5"/>
<dbReference type="InterPro" id="IPR016187">
    <property type="entry name" value="CTDL_fold"/>
</dbReference>
<dbReference type="CDD" id="cd00037">
    <property type="entry name" value="CLECT"/>
    <property type="match status" value="2"/>
</dbReference>
<dbReference type="Pfam" id="PF01391">
    <property type="entry name" value="Collagen"/>
    <property type="match status" value="2"/>
</dbReference>
<dbReference type="InterPro" id="IPR016186">
    <property type="entry name" value="C-type_lectin-like/link_sf"/>
</dbReference>
<evidence type="ECO:0000259" key="6">
    <source>
        <dbReference type="PROSITE" id="PS50041"/>
    </source>
</evidence>
<evidence type="ECO:0000256" key="4">
    <source>
        <dbReference type="SAM" id="MobiDB-lite"/>
    </source>
</evidence>
<dbReference type="PROSITE" id="PS50041">
    <property type="entry name" value="C_TYPE_LECTIN_2"/>
    <property type="match status" value="2"/>
</dbReference>
<evidence type="ECO:0000256" key="1">
    <source>
        <dbReference type="ARBA" id="ARBA00022734"/>
    </source>
</evidence>
<keyword evidence="2" id="KW-0106">Calcium</keyword>
<dbReference type="STRING" id="7739.C3YCD5"/>
<gene>
    <name evidence="7" type="ORF">BRAFLDRAFT_92210</name>
</gene>
<feature type="domain" description="C-type lectin" evidence="6">
    <location>
        <begin position="55"/>
        <end position="181"/>
    </location>
</feature>
<proteinExistence type="predicted"/>
<keyword evidence="5" id="KW-0812">Transmembrane</keyword>
<feature type="compositionally biased region" description="Low complexity" evidence="4">
    <location>
        <begin position="371"/>
        <end position="383"/>
    </location>
</feature>
<feature type="compositionally biased region" description="Pro residues" evidence="4">
    <location>
        <begin position="451"/>
        <end position="460"/>
    </location>
</feature>
<feature type="region of interest" description="Disordered" evidence="4">
    <location>
        <begin position="316"/>
        <end position="484"/>
    </location>
</feature>
<evidence type="ECO:0000256" key="3">
    <source>
        <dbReference type="ARBA" id="ARBA00023119"/>
    </source>
</evidence>
<dbReference type="InParanoid" id="C3YCD5"/>
<feature type="compositionally biased region" description="Low complexity" evidence="4">
    <location>
        <begin position="1"/>
        <end position="21"/>
    </location>
</feature>
<feature type="compositionally biased region" description="Low complexity" evidence="4">
    <location>
        <begin position="392"/>
        <end position="409"/>
    </location>
</feature>
<accession>C3YCD5</accession>
<dbReference type="InterPro" id="IPR001304">
    <property type="entry name" value="C-type_lectin-like"/>
</dbReference>
<evidence type="ECO:0000256" key="5">
    <source>
        <dbReference type="SAM" id="Phobius"/>
    </source>
</evidence>
<dbReference type="EMBL" id="GG666501">
    <property type="protein sequence ID" value="EEN61972.1"/>
    <property type="molecule type" value="Genomic_DNA"/>
</dbReference>
<protein>
    <recommendedName>
        <fullName evidence="6">C-type lectin domain-containing protein</fullName>
    </recommendedName>
</protein>
<organism>
    <name type="scientific">Branchiostoma floridae</name>
    <name type="common">Florida lancelet</name>
    <name type="synonym">Amphioxus</name>
    <dbReference type="NCBI Taxonomy" id="7739"/>
    <lineage>
        <taxon>Eukaryota</taxon>
        <taxon>Metazoa</taxon>
        <taxon>Chordata</taxon>
        <taxon>Cephalochordata</taxon>
        <taxon>Leptocardii</taxon>
        <taxon>Amphioxiformes</taxon>
        <taxon>Branchiostomatidae</taxon>
        <taxon>Branchiostoma</taxon>
    </lineage>
</organism>
<keyword evidence="5" id="KW-0472">Membrane</keyword>
<feature type="region of interest" description="Disordered" evidence="4">
    <location>
        <begin position="201"/>
        <end position="224"/>
    </location>
</feature>
<feature type="transmembrane region" description="Helical" evidence="5">
    <location>
        <begin position="266"/>
        <end position="286"/>
    </location>
</feature>
<keyword evidence="3" id="KW-0176">Collagen</keyword>
<dbReference type="GO" id="GO:0005581">
    <property type="term" value="C:collagen trimer"/>
    <property type="evidence" value="ECO:0007669"/>
    <property type="project" value="UniProtKB-KW"/>
</dbReference>
<sequence length="724" mass="76220">MQGGQQQSQTGDSGGTTPTQQAPTDWKAVADAAATIPNTMYVSRAVFCSGGHTEWRGICYKLFEIPKTFSQAAATCREDGGTLAMPRDAQTNEFLVSFKPKKVSKFSTWIGLHDQREEGKFEWIDGTPLVKKGLCGPELDRVGRSWNVWVGAGTCGPELEPVRAGAGPCGQELDRAGRSWSLTGVVWDVFFVRLETCTSGTMQGGQQQSQTGDNGGTKPTQQAPTDWKAVADAAANIPNTMYVSRADVYGTEMDKKTKWFRLCKKFGQATATVIAVVIAVLFPYFAVKVITLAEKMEEQHGMTELRMTELERTCKGRPMGLNLSNMTGQGPMGTAGQPGVPGSAGPPGLPGEKGPMGPAGPSGPAGPTGPAGPMGQDGKAGVPGPLGPPGEKGPMGPVGSMGQAGKAGVPGPPGPPGEKGTMGLAGPMGPTGKAGPPGPPGSRGPVGSPGLPGPVGPPGLPGRETCPKPAGPPGRPQTSIRGKPDKVFCPGGHTEWRGICYKLFEIPKTFSQAAATCREDGGTLAMPRDAQTNEFLVSFKPKKVSKFSTWIGLHDQREEGKFEWIDGTPLGYGSDTVIGQTLFATNTDTSYAKLNRSHDKRTSDYLRCVRPGELLQVKVTVSETTSEFPRTPSLVNHVGSTFDIFSVVDRESSPTFSFPMFVVCVSGAAAGTLLIVVVILTIWCKTCAKARSVGPDATVVYNNTNARSTIGRGHGTRIAWAHPM</sequence>
<feature type="domain" description="C-type lectin" evidence="6">
    <location>
        <begin position="496"/>
        <end position="572"/>
    </location>
</feature>
<reference evidence="7" key="1">
    <citation type="journal article" date="2008" name="Nature">
        <title>The amphioxus genome and the evolution of the chordate karyotype.</title>
        <authorList>
            <consortium name="US DOE Joint Genome Institute (JGI-PGF)"/>
            <person name="Putnam N.H."/>
            <person name="Butts T."/>
            <person name="Ferrier D.E.K."/>
            <person name="Furlong R.F."/>
            <person name="Hellsten U."/>
            <person name="Kawashima T."/>
            <person name="Robinson-Rechavi M."/>
            <person name="Shoguchi E."/>
            <person name="Terry A."/>
            <person name="Yu J.-K."/>
            <person name="Benito-Gutierrez E.L."/>
            <person name="Dubchak I."/>
            <person name="Garcia-Fernandez J."/>
            <person name="Gibson-Brown J.J."/>
            <person name="Grigoriev I.V."/>
            <person name="Horton A.C."/>
            <person name="de Jong P.J."/>
            <person name="Jurka J."/>
            <person name="Kapitonov V.V."/>
            <person name="Kohara Y."/>
            <person name="Kuroki Y."/>
            <person name="Lindquist E."/>
            <person name="Lucas S."/>
            <person name="Osoegawa K."/>
            <person name="Pennacchio L.A."/>
            <person name="Salamov A.A."/>
            <person name="Satou Y."/>
            <person name="Sauka-Spengler T."/>
            <person name="Schmutz J."/>
            <person name="Shin-I T."/>
            <person name="Toyoda A."/>
            <person name="Bronner-Fraser M."/>
            <person name="Fujiyama A."/>
            <person name="Holland L.Z."/>
            <person name="Holland P.W.H."/>
            <person name="Satoh N."/>
            <person name="Rokhsar D.S."/>
        </authorList>
    </citation>
    <scope>NUCLEOTIDE SEQUENCE [LARGE SCALE GENOMIC DNA]</scope>
    <source>
        <strain evidence="7">S238N-H82</strain>
        <tissue evidence="7">Testes</tissue>
    </source>
</reference>
<evidence type="ECO:0000313" key="7">
    <source>
        <dbReference type="EMBL" id="EEN61972.1"/>
    </source>
</evidence>
<feature type="region of interest" description="Disordered" evidence="4">
    <location>
        <begin position="1"/>
        <end position="24"/>
    </location>
</feature>
<keyword evidence="5" id="KW-1133">Transmembrane helix</keyword>